<evidence type="ECO:0000313" key="2">
    <source>
        <dbReference type="EMBL" id="EJK47989.1"/>
    </source>
</evidence>
<dbReference type="OMA" id="ETANWAW"/>
<feature type="non-terminal residue" evidence="2">
    <location>
        <position position="1"/>
    </location>
</feature>
<organism evidence="2 3">
    <name type="scientific">Thalassiosira oceanica</name>
    <name type="common">Marine diatom</name>
    <dbReference type="NCBI Taxonomy" id="159749"/>
    <lineage>
        <taxon>Eukaryota</taxon>
        <taxon>Sar</taxon>
        <taxon>Stramenopiles</taxon>
        <taxon>Ochrophyta</taxon>
        <taxon>Bacillariophyta</taxon>
        <taxon>Coscinodiscophyceae</taxon>
        <taxon>Thalassiosirophycidae</taxon>
        <taxon>Thalassiosirales</taxon>
        <taxon>Thalassiosiraceae</taxon>
        <taxon>Thalassiosira</taxon>
    </lineage>
</organism>
<accession>K0R7G1</accession>
<sequence length="410" mass="45073">TADTSEEVGRWHSLLANAPRRTTDSPVKSNRKSQAIRKVVKHDGPTKLMSTNGRQSSSWKSSNYIHQFGFELAKEVLGVESVDRVARDALVFLQRNNTSFAHYTASWRHESCRYPWSLPGGDGNGSLQALFVDISFDFTFFPVSFSSLSCHMIKAADLGPEQDGWSNGAVESESVAVAVAVRFGALGNADGGGFTYLKGTRPLTASDLDEHCRSVDLVLEEMTECNTMARLISEGIMSTSRWLISCSSATAVHCCTSKEEDGQAKETANWAWTIKLHYDQLKAQGYIPLSAANNEGEHVGQEVLMTLLQARPKCSFVSVPTEAAKSTLSKINPELIKLLPNPPIKSPEMTSLEEAKKTHAHDLATETEESTSIKESSKKVVTKKSSSRQETSVYATQVRRGKKKAKFTWS</sequence>
<name>K0R7G1_THAOC</name>
<keyword evidence="3" id="KW-1185">Reference proteome</keyword>
<proteinExistence type="predicted"/>
<dbReference type="Proteomes" id="UP000266841">
    <property type="component" value="Unassembled WGS sequence"/>
</dbReference>
<feature type="compositionally biased region" description="Basic residues" evidence="1">
    <location>
        <begin position="399"/>
        <end position="410"/>
    </location>
</feature>
<dbReference type="AlphaFoldDB" id="K0R7G1"/>
<gene>
    <name evidence="2" type="ORF">THAOC_33250</name>
</gene>
<dbReference type="EMBL" id="AGNL01046398">
    <property type="protein sequence ID" value="EJK47989.1"/>
    <property type="molecule type" value="Genomic_DNA"/>
</dbReference>
<comment type="caution">
    <text evidence="2">The sequence shown here is derived from an EMBL/GenBank/DDBJ whole genome shotgun (WGS) entry which is preliminary data.</text>
</comment>
<feature type="compositionally biased region" description="Basic and acidic residues" evidence="1">
    <location>
        <begin position="353"/>
        <end position="364"/>
    </location>
</feature>
<dbReference type="eggNOG" id="ENOG502QZ31">
    <property type="taxonomic scope" value="Eukaryota"/>
</dbReference>
<feature type="region of interest" description="Disordered" evidence="1">
    <location>
        <begin position="339"/>
        <end position="410"/>
    </location>
</feature>
<evidence type="ECO:0000256" key="1">
    <source>
        <dbReference type="SAM" id="MobiDB-lite"/>
    </source>
</evidence>
<protein>
    <submittedName>
        <fullName evidence="2">Uncharacterized protein</fullName>
    </submittedName>
</protein>
<reference evidence="2 3" key="1">
    <citation type="journal article" date="2012" name="Genome Biol.">
        <title>Genome and low-iron response of an oceanic diatom adapted to chronic iron limitation.</title>
        <authorList>
            <person name="Lommer M."/>
            <person name="Specht M."/>
            <person name="Roy A.S."/>
            <person name="Kraemer L."/>
            <person name="Andreson R."/>
            <person name="Gutowska M.A."/>
            <person name="Wolf J."/>
            <person name="Bergner S.V."/>
            <person name="Schilhabel M.B."/>
            <person name="Klostermeier U.C."/>
            <person name="Beiko R.G."/>
            <person name="Rosenstiel P."/>
            <person name="Hippler M."/>
            <person name="Laroche J."/>
        </authorList>
    </citation>
    <scope>NUCLEOTIDE SEQUENCE [LARGE SCALE GENOMIC DNA]</scope>
    <source>
        <strain evidence="2 3">CCMP1005</strain>
    </source>
</reference>
<evidence type="ECO:0000313" key="3">
    <source>
        <dbReference type="Proteomes" id="UP000266841"/>
    </source>
</evidence>